<organism evidence="3 4">
    <name type="scientific">Sedimentitalea todarodis</name>
    <dbReference type="NCBI Taxonomy" id="1631240"/>
    <lineage>
        <taxon>Bacteria</taxon>
        <taxon>Pseudomonadati</taxon>
        <taxon>Pseudomonadota</taxon>
        <taxon>Alphaproteobacteria</taxon>
        <taxon>Rhodobacterales</taxon>
        <taxon>Paracoccaceae</taxon>
        <taxon>Sedimentitalea</taxon>
    </lineage>
</organism>
<dbReference type="RefSeq" id="WP_316773089.1">
    <property type="nucleotide sequence ID" value="NZ_JASMWN010000002.1"/>
</dbReference>
<dbReference type="Pfam" id="PF00271">
    <property type="entry name" value="Helicase_C"/>
    <property type="match status" value="1"/>
</dbReference>
<dbReference type="Gene3D" id="3.40.50.300">
    <property type="entry name" value="P-loop containing nucleotide triphosphate hydrolases"/>
    <property type="match status" value="1"/>
</dbReference>
<keyword evidence="4" id="KW-1185">Reference proteome</keyword>
<comment type="caution">
    <text evidence="3">The sequence shown here is derived from an EMBL/GenBank/DDBJ whole genome shotgun (WGS) entry which is preliminary data.</text>
</comment>
<dbReference type="PANTHER" id="PTHR45766">
    <property type="entry name" value="DNA ANNEALING HELICASE AND ENDONUCLEASE ZRANB3 FAMILY MEMBER"/>
    <property type="match status" value="1"/>
</dbReference>
<accession>A0ABU3VAH6</accession>
<evidence type="ECO:0000313" key="3">
    <source>
        <dbReference type="EMBL" id="MDU9002759.1"/>
    </source>
</evidence>
<evidence type="ECO:0000259" key="2">
    <source>
        <dbReference type="PROSITE" id="PS51194"/>
    </source>
</evidence>
<proteinExistence type="predicted"/>
<keyword evidence="1 3" id="KW-0378">Hydrolase</keyword>
<dbReference type="PANTHER" id="PTHR45766:SF6">
    <property type="entry name" value="SWI_SNF-RELATED MATRIX-ASSOCIATED ACTIN-DEPENDENT REGULATOR OF CHROMATIN SUBFAMILY A-LIKE PROTEIN 1"/>
    <property type="match status" value="1"/>
</dbReference>
<dbReference type="PROSITE" id="PS51194">
    <property type="entry name" value="HELICASE_CTER"/>
    <property type="match status" value="1"/>
</dbReference>
<dbReference type="EMBL" id="JASMWN010000002">
    <property type="protein sequence ID" value="MDU9002759.1"/>
    <property type="molecule type" value="Genomic_DNA"/>
</dbReference>
<evidence type="ECO:0000256" key="1">
    <source>
        <dbReference type="ARBA" id="ARBA00022801"/>
    </source>
</evidence>
<keyword evidence="3" id="KW-0067">ATP-binding</keyword>
<dbReference type="SUPFAM" id="SSF52540">
    <property type="entry name" value="P-loop containing nucleoside triphosphate hydrolases"/>
    <property type="match status" value="1"/>
</dbReference>
<dbReference type="Proteomes" id="UP001255416">
    <property type="component" value="Unassembled WGS sequence"/>
</dbReference>
<name>A0ABU3VAH6_9RHOB</name>
<dbReference type="EC" id="3.6.4.-" evidence="3"/>
<dbReference type="GO" id="GO:0016787">
    <property type="term" value="F:hydrolase activity"/>
    <property type="evidence" value="ECO:0007669"/>
    <property type="project" value="UniProtKB-KW"/>
</dbReference>
<keyword evidence="3" id="KW-0347">Helicase</keyword>
<sequence length="184" mass="20320">MLTYSALIGDILSVPGRKVILWSNYIRTIESLLVRIPGAVAIYGATPNDERQEIARRFQEDAETRVLIANPAVAGTGFTFTAASFTIYESLSWRYDHYAQSQDCNHRIGQTEPVTYMRLLAADTIEEAVVIALERKSALARGLLGDEGADASVSQLSQAEMCELLAYNRLPENEATDRSTMVLS</sequence>
<dbReference type="InterPro" id="IPR027417">
    <property type="entry name" value="P-loop_NTPase"/>
</dbReference>
<keyword evidence="3" id="KW-0547">Nucleotide-binding</keyword>
<evidence type="ECO:0000313" key="4">
    <source>
        <dbReference type="Proteomes" id="UP001255416"/>
    </source>
</evidence>
<dbReference type="GO" id="GO:0004386">
    <property type="term" value="F:helicase activity"/>
    <property type="evidence" value="ECO:0007669"/>
    <property type="project" value="UniProtKB-KW"/>
</dbReference>
<dbReference type="InterPro" id="IPR049730">
    <property type="entry name" value="SNF2/RAD54-like_C"/>
</dbReference>
<reference evidence="4" key="1">
    <citation type="submission" date="2023-05" db="EMBL/GenBank/DDBJ databases">
        <title>Sedimentitalea sp. nov. JM2-8.</title>
        <authorList>
            <person name="Huang J."/>
        </authorList>
    </citation>
    <scope>NUCLEOTIDE SEQUENCE [LARGE SCALE GENOMIC DNA]</scope>
    <source>
        <strain evidence="4">KHS03</strain>
    </source>
</reference>
<dbReference type="CDD" id="cd18793">
    <property type="entry name" value="SF2_C_SNF"/>
    <property type="match status" value="1"/>
</dbReference>
<gene>
    <name evidence="3" type="ORF">QO231_02690</name>
</gene>
<dbReference type="InterPro" id="IPR001650">
    <property type="entry name" value="Helicase_C-like"/>
</dbReference>
<protein>
    <submittedName>
        <fullName evidence="3">DEAD/DEAH box helicase</fullName>
        <ecNumber evidence="3">3.6.4.-</ecNumber>
    </submittedName>
</protein>
<feature type="domain" description="Helicase C-terminal" evidence="2">
    <location>
        <begin position="6"/>
        <end position="164"/>
    </location>
</feature>